<evidence type="ECO:0000313" key="1">
    <source>
        <dbReference type="EMBL" id="KAI4357504.1"/>
    </source>
</evidence>
<dbReference type="Proteomes" id="UP000828941">
    <property type="component" value="Chromosome 1"/>
</dbReference>
<name>A0ACB9QAY3_BAUVA</name>
<comment type="caution">
    <text evidence="1">The sequence shown here is derived from an EMBL/GenBank/DDBJ whole genome shotgun (WGS) entry which is preliminary data.</text>
</comment>
<protein>
    <submittedName>
        <fullName evidence="1">Uncharacterized protein</fullName>
    </submittedName>
</protein>
<dbReference type="EMBL" id="CM039426">
    <property type="protein sequence ID" value="KAI4357504.1"/>
    <property type="molecule type" value="Genomic_DNA"/>
</dbReference>
<gene>
    <name evidence="1" type="ORF">L6164_001447</name>
</gene>
<keyword evidence="2" id="KW-1185">Reference proteome</keyword>
<evidence type="ECO:0000313" key="2">
    <source>
        <dbReference type="Proteomes" id="UP000828941"/>
    </source>
</evidence>
<accession>A0ACB9QAY3</accession>
<sequence length="140" mass="16271">MLSKVRSYYYTTTPLAKYGMERGFSSDLIFTLNRLESSRFLFIEDAFLSNLKDLQPKLCITAAYGKIFPNKFLNVPPLGTVNTHLSCHYTVVLCLFKELYRVVSRKLKYHRLLFIASEVFQVDDQIKECLSFCATKDLIF</sequence>
<organism evidence="1 2">
    <name type="scientific">Bauhinia variegata</name>
    <name type="common">Purple orchid tree</name>
    <name type="synonym">Phanera variegata</name>
    <dbReference type="NCBI Taxonomy" id="167791"/>
    <lineage>
        <taxon>Eukaryota</taxon>
        <taxon>Viridiplantae</taxon>
        <taxon>Streptophyta</taxon>
        <taxon>Embryophyta</taxon>
        <taxon>Tracheophyta</taxon>
        <taxon>Spermatophyta</taxon>
        <taxon>Magnoliopsida</taxon>
        <taxon>eudicotyledons</taxon>
        <taxon>Gunneridae</taxon>
        <taxon>Pentapetalae</taxon>
        <taxon>rosids</taxon>
        <taxon>fabids</taxon>
        <taxon>Fabales</taxon>
        <taxon>Fabaceae</taxon>
        <taxon>Cercidoideae</taxon>
        <taxon>Cercideae</taxon>
        <taxon>Bauhiniinae</taxon>
        <taxon>Bauhinia</taxon>
    </lineage>
</organism>
<reference evidence="1 2" key="1">
    <citation type="journal article" date="2022" name="DNA Res.">
        <title>Chromosomal-level genome assembly of the orchid tree Bauhinia variegata (Leguminosae; Cercidoideae) supports the allotetraploid origin hypothesis of Bauhinia.</title>
        <authorList>
            <person name="Zhong Y."/>
            <person name="Chen Y."/>
            <person name="Zheng D."/>
            <person name="Pang J."/>
            <person name="Liu Y."/>
            <person name="Luo S."/>
            <person name="Meng S."/>
            <person name="Qian L."/>
            <person name="Wei D."/>
            <person name="Dai S."/>
            <person name="Zhou R."/>
        </authorList>
    </citation>
    <scope>NUCLEOTIDE SEQUENCE [LARGE SCALE GENOMIC DNA]</scope>
    <source>
        <strain evidence="1">BV-YZ2020</strain>
    </source>
</reference>
<proteinExistence type="predicted"/>